<accession>A0AAV5SE06</accession>
<dbReference type="AlphaFoldDB" id="A0AAV5SE06"/>
<evidence type="ECO:0000256" key="1">
    <source>
        <dbReference type="SAM" id="MobiDB-lite"/>
    </source>
</evidence>
<reference evidence="3" key="1">
    <citation type="submission" date="2023-10" db="EMBL/GenBank/DDBJ databases">
        <title>Genome assembly of Pristionchus species.</title>
        <authorList>
            <person name="Yoshida K."/>
            <person name="Sommer R.J."/>
        </authorList>
    </citation>
    <scope>NUCLEOTIDE SEQUENCE</scope>
    <source>
        <strain evidence="3">RS0144</strain>
    </source>
</reference>
<dbReference type="Pfam" id="PF12937">
    <property type="entry name" value="F-box-like"/>
    <property type="match status" value="1"/>
</dbReference>
<dbReference type="EMBL" id="BTSX01000001">
    <property type="protein sequence ID" value="GMS80650.1"/>
    <property type="molecule type" value="Genomic_DNA"/>
</dbReference>
<feature type="domain" description="F-box" evidence="2">
    <location>
        <begin position="60"/>
        <end position="112"/>
    </location>
</feature>
<keyword evidence="4" id="KW-1185">Reference proteome</keyword>
<evidence type="ECO:0000259" key="2">
    <source>
        <dbReference type="PROSITE" id="PS50181"/>
    </source>
</evidence>
<comment type="caution">
    <text evidence="3">The sequence shown here is derived from an EMBL/GenBank/DDBJ whole genome shotgun (WGS) entry which is preliminary data.</text>
</comment>
<dbReference type="InterPro" id="IPR001810">
    <property type="entry name" value="F-box_dom"/>
</dbReference>
<organism evidence="3 4">
    <name type="scientific">Pristionchus entomophagus</name>
    <dbReference type="NCBI Taxonomy" id="358040"/>
    <lineage>
        <taxon>Eukaryota</taxon>
        <taxon>Metazoa</taxon>
        <taxon>Ecdysozoa</taxon>
        <taxon>Nematoda</taxon>
        <taxon>Chromadorea</taxon>
        <taxon>Rhabditida</taxon>
        <taxon>Rhabditina</taxon>
        <taxon>Diplogasteromorpha</taxon>
        <taxon>Diplogasteroidea</taxon>
        <taxon>Neodiplogasteridae</taxon>
        <taxon>Pristionchus</taxon>
    </lineage>
</organism>
<name>A0AAV5SE06_9BILA</name>
<evidence type="ECO:0000313" key="3">
    <source>
        <dbReference type="EMBL" id="GMS80650.1"/>
    </source>
</evidence>
<feature type="region of interest" description="Disordered" evidence="1">
    <location>
        <begin position="25"/>
        <end position="56"/>
    </location>
</feature>
<dbReference type="Proteomes" id="UP001432027">
    <property type="component" value="Unassembled WGS sequence"/>
</dbReference>
<dbReference type="InterPro" id="IPR036047">
    <property type="entry name" value="F-box-like_dom_sf"/>
</dbReference>
<feature type="non-terminal residue" evidence="3">
    <location>
        <position position="1"/>
    </location>
</feature>
<proteinExistence type="predicted"/>
<gene>
    <name evidence="3" type="ORF">PENTCL1PPCAC_2825</name>
</gene>
<dbReference type="SUPFAM" id="SSF81383">
    <property type="entry name" value="F-box domain"/>
    <property type="match status" value="1"/>
</dbReference>
<sequence>TRFSGVVKEGISSLSFNVSSLQTSRMPPKAAVKRKGKDGEGTSAVKTRPSDGNIDDEEEMQGILGLPKEILHKIYAALDMVTRVNLSLTCKRLYEMEKTSPAATSPQIWSHMAIRINVVEVDSGQRSSRRLNKQASQMKMIVEMEIRNGDCKTHDDVHPECKVTKDVKFGKTMKPRKGEVVYWKVSLAEAPVLLQSIFLSSKLLYVCANVDMGDWTQEWFQKLSRLECDVMSIYHVKDVCDIDREEKEEPALLSPSLFA</sequence>
<dbReference type="Gene3D" id="1.20.1280.50">
    <property type="match status" value="1"/>
</dbReference>
<dbReference type="PROSITE" id="PS50181">
    <property type="entry name" value="FBOX"/>
    <property type="match status" value="1"/>
</dbReference>
<feature type="non-terminal residue" evidence="3">
    <location>
        <position position="259"/>
    </location>
</feature>
<evidence type="ECO:0000313" key="4">
    <source>
        <dbReference type="Proteomes" id="UP001432027"/>
    </source>
</evidence>
<protein>
    <recommendedName>
        <fullName evidence="2">F-box domain-containing protein</fullName>
    </recommendedName>
</protein>